<feature type="chain" id="PRO_5010862845" evidence="5">
    <location>
        <begin position="23"/>
        <end position="249"/>
    </location>
</feature>
<dbReference type="GO" id="GO:0016020">
    <property type="term" value="C:membrane"/>
    <property type="evidence" value="ECO:0007669"/>
    <property type="project" value="InterPro"/>
</dbReference>
<evidence type="ECO:0000256" key="5">
    <source>
        <dbReference type="SAM" id="SignalP"/>
    </source>
</evidence>
<name>A0A1X7AQA8_9GAMM</name>
<dbReference type="OrthoDB" id="9768183at2"/>
<dbReference type="GO" id="GO:0015276">
    <property type="term" value="F:ligand-gated monoatomic ion channel activity"/>
    <property type="evidence" value="ECO:0007669"/>
    <property type="project" value="InterPro"/>
</dbReference>
<evidence type="ECO:0000256" key="4">
    <source>
        <dbReference type="RuleBase" id="RU003744"/>
    </source>
</evidence>
<feature type="domain" description="Solute-binding protein family 3/N-terminal" evidence="6">
    <location>
        <begin position="25"/>
        <end position="247"/>
    </location>
</feature>
<comment type="subcellular location">
    <subcellularLocation>
        <location evidence="1">Cell envelope</location>
    </subcellularLocation>
</comment>
<dbReference type="Proteomes" id="UP000196573">
    <property type="component" value="Unassembled WGS sequence"/>
</dbReference>
<protein>
    <submittedName>
        <fullName evidence="8">Lysine-arginine-ornithine-binding periplasmic protein</fullName>
    </submittedName>
</protein>
<dbReference type="RefSeq" id="WP_087112735.1">
    <property type="nucleotide sequence ID" value="NZ_CBCSCN010000013.1"/>
</dbReference>
<sequence>MNHWVKAGALAIGMAASTFAMAADKIKIATEGAWAPFNFVNEQGQLAGFDVDIANALCAKMKVECEIVGQDWDGMIPALKVRKFDAIVASMSITEERLRQVDFTDHYYSGGLRFMGPEGKELDTSKVGLKGKVIGAQRSTVGGMYLEDNLADVVDIKLYDTQEAVYLDLQAGRLDGAIADELPAYDWLNGDNGKGFEFKGEAFAKNDKIGIAIRKKDELKEKFNQALKEIRADGTYEKINAKYFPFSIY</sequence>
<proteinExistence type="inferred from homology"/>
<dbReference type="SMART" id="SM00062">
    <property type="entry name" value="PBPb"/>
    <property type="match status" value="1"/>
</dbReference>
<keyword evidence="9" id="KW-1185">Reference proteome</keyword>
<dbReference type="InterPro" id="IPR001320">
    <property type="entry name" value="Iontro_rcpt_C"/>
</dbReference>
<dbReference type="Gene3D" id="3.40.190.10">
    <property type="entry name" value="Periplasmic binding protein-like II"/>
    <property type="match status" value="2"/>
</dbReference>
<evidence type="ECO:0000313" key="9">
    <source>
        <dbReference type="Proteomes" id="UP000196573"/>
    </source>
</evidence>
<dbReference type="SUPFAM" id="SSF53850">
    <property type="entry name" value="Periplasmic binding protein-like II"/>
    <property type="match status" value="1"/>
</dbReference>
<accession>A0A1X7AQA8</accession>
<dbReference type="EMBL" id="FWPT01000011">
    <property type="protein sequence ID" value="SMA50302.1"/>
    <property type="molecule type" value="Genomic_DNA"/>
</dbReference>
<evidence type="ECO:0000256" key="2">
    <source>
        <dbReference type="ARBA" id="ARBA00010333"/>
    </source>
</evidence>
<dbReference type="AlphaFoldDB" id="A0A1X7AQA8"/>
<dbReference type="PANTHER" id="PTHR35936">
    <property type="entry name" value="MEMBRANE-BOUND LYTIC MUREIN TRANSGLYCOSYLASE F"/>
    <property type="match status" value="1"/>
</dbReference>
<dbReference type="PANTHER" id="PTHR35936:SF17">
    <property type="entry name" value="ARGININE-BINDING EXTRACELLULAR PROTEIN ARTP"/>
    <property type="match status" value="1"/>
</dbReference>
<feature type="signal peptide" evidence="5">
    <location>
        <begin position="1"/>
        <end position="22"/>
    </location>
</feature>
<dbReference type="GO" id="GO:0030313">
    <property type="term" value="C:cell envelope"/>
    <property type="evidence" value="ECO:0007669"/>
    <property type="project" value="UniProtKB-SubCell"/>
</dbReference>
<dbReference type="InterPro" id="IPR018313">
    <property type="entry name" value="SBP_3_CS"/>
</dbReference>
<reference evidence="8 9" key="1">
    <citation type="submission" date="2017-03" db="EMBL/GenBank/DDBJ databases">
        <authorList>
            <person name="Afonso C.L."/>
            <person name="Miller P.J."/>
            <person name="Scott M.A."/>
            <person name="Spackman E."/>
            <person name="Goraichik I."/>
            <person name="Dimitrov K.M."/>
            <person name="Suarez D.L."/>
            <person name="Swayne D.E."/>
        </authorList>
    </citation>
    <scope>NUCLEOTIDE SEQUENCE [LARGE SCALE GENOMIC DNA]</scope>
    <source>
        <strain evidence="8">SB41UT1</strain>
    </source>
</reference>
<dbReference type="PROSITE" id="PS01039">
    <property type="entry name" value="SBP_BACTERIAL_3"/>
    <property type="match status" value="1"/>
</dbReference>
<organism evidence="8 9">
    <name type="scientific">Parendozoicomonas haliclonae</name>
    <dbReference type="NCBI Taxonomy" id="1960125"/>
    <lineage>
        <taxon>Bacteria</taxon>
        <taxon>Pseudomonadati</taxon>
        <taxon>Pseudomonadota</taxon>
        <taxon>Gammaproteobacteria</taxon>
        <taxon>Oceanospirillales</taxon>
        <taxon>Endozoicomonadaceae</taxon>
        <taxon>Parendozoicomonas</taxon>
    </lineage>
</organism>
<evidence type="ECO:0000256" key="1">
    <source>
        <dbReference type="ARBA" id="ARBA00004196"/>
    </source>
</evidence>
<evidence type="ECO:0000259" key="7">
    <source>
        <dbReference type="SMART" id="SM00079"/>
    </source>
</evidence>
<comment type="similarity">
    <text evidence="2 4">Belongs to the bacterial solute-binding protein 3 family.</text>
</comment>
<evidence type="ECO:0000256" key="3">
    <source>
        <dbReference type="ARBA" id="ARBA00022729"/>
    </source>
</evidence>
<evidence type="ECO:0000313" key="8">
    <source>
        <dbReference type="EMBL" id="SMA50302.1"/>
    </source>
</evidence>
<dbReference type="SMART" id="SM00079">
    <property type="entry name" value="PBPe"/>
    <property type="match status" value="1"/>
</dbReference>
<gene>
    <name evidence="8" type="primary">argT_2</name>
    <name evidence="8" type="ORF">EHSB41UT_04096</name>
</gene>
<dbReference type="InterPro" id="IPR001638">
    <property type="entry name" value="Solute-binding_3/MltF_N"/>
</dbReference>
<feature type="domain" description="Ionotropic glutamate receptor C-terminal" evidence="7">
    <location>
        <begin position="25"/>
        <end position="246"/>
    </location>
</feature>
<evidence type="ECO:0000259" key="6">
    <source>
        <dbReference type="SMART" id="SM00062"/>
    </source>
</evidence>
<keyword evidence="3 5" id="KW-0732">Signal</keyword>
<dbReference type="Pfam" id="PF00497">
    <property type="entry name" value="SBP_bac_3"/>
    <property type="match status" value="1"/>
</dbReference>